<dbReference type="GeneID" id="77725544"/>
<dbReference type="EMBL" id="JAKWFO010000015">
    <property type="protein sequence ID" value="KAI9632140.1"/>
    <property type="molecule type" value="Genomic_DNA"/>
</dbReference>
<dbReference type="Proteomes" id="UP001164286">
    <property type="component" value="Unassembled WGS sequence"/>
</dbReference>
<dbReference type="CDD" id="cd00303">
    <property type="entry name" value="retropepsin_like"/>
    <property type="match status" value="1"/>
</dbReference>
<feature type="compositionally biased region" description="Polar residues" evidence="1">
    <location>
        <begin position="78"/>
        <end position="88"/>
    </location>
</feature>
<protein>
    <submittedName>
        <fullName evidence="2">Uncharacterized protein</fullName>
    </submittedName>
</protein>
<feature type="compositionally biased region" description="Basic and acidic residues" evidence="1">
    <location>
        <begin position="146"/>
        <end position="159"/>
    </location>
</feature>
<keyword evidence="3" id="KW-1185">Reference proteome</keyword>
<evidence type="ECO:0000256" key="1">
    <source>
        <dbReference type="SAM" id="MobiDB-lite"/>
    </source>
</evidence>
<comment type="caution">
    <text evidence="2">The sequence shown here is derived from an EMBL/GenBank/DDBJ whole genome shotgun (WGS) entry which is preliminary data.</text>
</comment>
<accession>A0AA38H1D8</accession>
<sequence length="385" mass="41351">MPFLYNIHTPSKTFAIQHKEDEKHAGLISRIASKAGLSRKEATSLQEGKEGSGLVYEYEGSRWSLEDDDDLEIFLSRNPPSSTSSATFHLNPPHAHAHFSEPASPAKSKSTAASALKDKTKSPVKAKKASNGDAPKSNGNGTSNGDGKDQDNSGVKMKDYASGNVKPAGTSGRELGNVAAPTKKPTGIGGPGRSDRQASAGGHHFPQASHSGNKAHFAPSVRSAKSHRSKWGDDDAEPLWETKKREWLEFQNNVGVRTVLGSVGGAKNVRMLLKPGHRGVYISRPFAIKHNLVPKQFAMGTAGYTGLKSIGLVAITVAGKTQKHQAMISEEEHFDVVLGRSWVEKMNIKVDPIDQTILTYMDNGETIPCDIVVLKDDAGNVITVT</sequence>
<evidence type="ECO:0000313" key="3">
    <source>
        <dbReference type="Proteomes" id="UP001164286"/>
    </source>
</evidence>
<gene>
    <name evidence="2" type="ORF">MKK02DRAFT_20978</name>
</gene>
<reference evidence="2" key="1">
    <citation type="journal article" date="2022" name="G3 (Bethesda)">
        <title>High quality genome of the basidiomycete yeast Dioszegia hungarica PDD-24b-2 isolated from cloud water.</title>
        <authorList>
            <person name="Jarrige D."/>
            <person name="Haridas S."/>
            <person name="Bleykasten-Grosshans C."/>
            <person name="Joly M."/>
            <person name="Nadalig T."/>
            <person name="Sancelme M."/>
            <person name="Vuilleumier S."/>
            <person name="Grigoriev I.V."/>
            <person name="Amato P."/>
            <person name="Bringel F."/>
        </authorList>
    </citation>
    <scope>NUCLEOTIDE SEQUENCE</scope>
    <source>
        <strain evidence="2">PDD-24b-2</strain>
    </source>
</reference>
<dbReference type="AlphaFoldDB" id="A0AA38H1D8"/>
<dbReference type="InterPro" id="IPR021109">
    <property type="entry name" value="Peptidase_aspartic_dom_sf"/>
</dbReference>
<organism evidence="2 3">
    <name type="scientific">Dioszegia hungarica</name>
    <dbReference type="NCBI Taxonomy" id="4972"/>
    <lineage>
        <taxon>Eukaryota</taxon>
        <taxon>Fungi</taxon>
        <taxon>Dikarya</taxon>
        <taxon>Basidiomycota</taxon>
        <taxon>Agaricomycotina</taxon>
        <taxon>Tremellomycetes</taxon>
        <taxon>Tremellales</taxon>
        <taxon>Bulleribasidiaceae</taxon>
        <taxon>Dioszegia</taxon>
    </lineage>
</organism>
<name>A0AA38H1D8_9TREE</name>
<dbReference type="Gene3D" id="2.40.70.10">
    <property type="entry name" value="Acid Proteases"/>
    <property type="match status" value="1"/>
</dbReference>
<feature type="compositionally biased region" description="Low complexity" evidence="1">
    <location>
        <begin position="102"/>
        <end position="115"/>
    </location>
</feature>
<feature type="region of interest" description="Disordered" evidence="1">
    <location>
        <begin position="75"/>
        <end position="235"/>
    </location>
</feature>
<dbReference type="RefSeq" id="XP_052941917.1">
    <property type="nucleotide sequence ID" value="XM_053086343.1"/>
</dbReference>
<evidence type="ECO:0000313" key="2">
    <source>
        <dbReference type="EMBL" id="KAI9632140.1"/>
    </source>
</evidence>
<proteinExistence type="predicted"/>